<comment type="similarity">
    <text evidence="1 10">Belongs to the NDC80/HEC1 family.</text>
</comment>
<evidence type="ECO:0000256" key="10">
    <source>
        <dbReference type="RuleBase" id="RU368072"/>
    </source>
</evidence>
<keyword evidence="7 10" id="KW-0539">Nucleus</keyword>
<evidence type="ECO:0000256" key="11">
    <source>
        <dbReference type="SAM" id="Coils"/>
    </source>
</evidence>
<evidence type="ECO:0000256" key="6">
    <source>
        <dbReference type="ARBA" id="ARBA00023054"/>
    </source>
</evidence>
<dbReference type="InterPro" id="IPR055260">
    <property type="entry name" value="Ndc80_CH"/>
</dbReference>
<keyword evidence="4 10" id="KW-0498">Mitosis</keyword>
<comment type="subcellular location">
    <subcellularLocation>
        <location evidence="10">Chromosome</location>
        <location evidence="10">Centromere</location>
        <location evidence="10">Kinetochore</location>
    </subcellularLocation>
    <subcellularLocation>
        <location evidence="10">Nucleus</location>
    </subcellularLocation>
</comment>
<dbReference type="EMBL" id="ML178814">
    <property type="protein sequence ID" value="TFL06966.1"/>
    <property type="molecule type" value="Genomic_DNA"/>
</dbReference>
<sequence>MSGPVGPPARLPRQSQAANQLLQSASKPKYGQQLNNSQQRRTSMWQSTSQPPSSSQSSKDPRPLRDKQYQAKQKQTIVSFLHSLDYPNAREAMSNMTGQQYRLMFNHLVQYLDPEYPIGLTQKFEEECMPALKAFRYPYAHTVDNKWLSAPASMHCWPALLGVLSWFVEMCIIKSEYAESKDPALLELDSVPEQFDHPLHHVALASYLNAAGYDLWMSQEDEEFVAPRQFVEDRYALKDEKAKEENSELAQKYKAIQKELEQLRSSATPLVDLQKTNDVLRQDDQKFDTILKKYEAAIKKKSDQLLRDKEDYAKAVLNTHAEIQLAQMHGESQRLALIVETQNLSQQEVIKMNTDHETLARTLDDLKQRVADAQQTAMKLEVSIANRASKAEDELETYTSLLSSLNMFPPLPPPFDADLDLSLELNTAAANPAELLVGQDIRKVVRPAILKFAEMKRMARAEVGAEQLKVENELDKLESECERLGEAIEELERNAEHVSEQADDIKEASSRDAMISAGEAEKFERELARVRNLALSSGLGVRTQLQAAQFAAREQEDRINRLKQETISAVVQNGSHIANWKDSIAKHLSDVRACAEAEES</sequence>
<feature type="coiled-coil region" evidence="11">
    <location>
        <begin position="460"/>
        <end position="508"/>
    </location>
</feature>
<dbReference type="OrthoDB" id="7459479at2759"/>
<name>A0A5C3QY75_9AGAR</name>
<keyword evidence="8 10" id="KW-0131">Cell cycle</keyword>
<evidence type="ECO:0000313" key="15">
    <source>
        <dbReference type="Proteomes" id="UP000305067"/>
    </source>
</evidence>
<dbReference type="GO" id="GO:0051301">
    <property type="term" value="P:cell division"/>
    <property type="evidence" value="ECO:0007669"/>
    <property type="project" value="UniProtKB-UniRule"/>
</dbReference>
<comment type="subunit">
    <text evidence="10">Component of the NDC80 complex.</text>
</comment>
<keyword evidence="6 11" id="KW-0175">Coiled coil</keyword>
<feature type="compositionally biased region" description="Polar residues" evidence="12">
    <location>
        <begin position="32"/>
        <end position="45"/>
    </location>
</feature>
<dbReference type="AlphaFoldDB" id="A0A5C3QY75"/>
<feature type="region of interest" description="Disordered" evidence="12">
    <location>
        <begin position="1"/>
        <end position="69"/>
    </location>
</feature>
<comment type="function">
    <text evidence="10">Acts as a component of the essential kinetochore-associated NDC80 complex, which is required for chromosome segregation and spindle checkpoint activity.</text>
</comment>
<dbReference type="GO" id="GO:0031262">
    <property type="term" value="C:Ndc80 complex"/>
    <property type="evidence" value="ECO:0007669"/>
    <property type="project" value="UniProtKB-UniRule"/>
</dbReference>
<evidence type="ECO:0000256" key="2">
    <source>
        <dbReference type="ARBA" id="ARBA00022454"/>
    </source>
</evidence>
<feature type="compositionally biased region" description="Basic and acidic residues" evidence="12">
    <location>
        <begin position="59"/>
        <end position="69"/>
    </location>
</feature>
<keyword evidence="2 10" id="KW-0158">Chromosome</keyword>
<evidence type="ECO:0000256" key="1">
    <source>
        <dbReference type="ARBA" id="ARBA00007050"/>
    </source>
</evidence>
<feature type="compositionally biased region" description="Pro residues" evidence="12">
    <location>
        <begin position="1"/>
        <end position="10"/>
    </location>
</feature>
<evidence type="ECO:0000259" key="13">
    <source>
        <dbReference type="Pfam" id="PF03801"/>
    </source>
</evidence>
<keyword evidence="9 10" id="KW-0137">Centromere</keyword>
<dbReference type="PANTHER" id="PTHR10643:SF2">
    <property type="entry name" value="KINETOCHORE PROTEIN NDC80 HOMOLOG"/>
    <property type="match status" value="1"/>
</dbReference>
<feature type="coiled-coil region" evidence="11">
    <location>
        <begin position="356"/>
        <end position="383"/>
    </location>
</feature>
<organism evidence="14 15">
    <name type="scientific">Pterulicium gracile</name>
    <dbReference type="NCBI Taxonomy" id="1884261"/>
    <lineage>
        <taxon>Eukaryota</taxon>
        <taxon>Fungi</taxon>
        <taxon>Dikarya</taxon>
        <taxon>Basidiomycota</taxon>
        <taxon>Agaricomycotina</taxon>
        <taxon>Agaricomycetes</taxon>
        <taxon>Agaricomycetidae</taxon>
        <taxon>Agaricales</taxon>
        <taxon>Pleurotineae</taxon>
        <taxon>Pterulaceae</taxon>
        <taxon>Pterulicium</taxon>
    </lineage>
</organism>
<reference evidence="14 15" key="1">
    <citation type="journal article" date="2019" name="Nat. Ecol. Evol.">
        <title>Megaphylogeny resolves global patterns of mushroom evolution.</title>
        <authorList>
            <person name="Varga T."/>
            <person name="Krizsan K."/>
            <person name="Foldi C."/>
            <person name="Dima B."/>
            <person name="Sanchez-Garcia M."/>
            <person name="Sanchez-Ramirez S."/>
            <person name="Szollosi G.J."/>
            <person name="Szarkandi J.G."/>
            <person name="Papp V."/>
            <person name="Albert L."/>
            <person name="Andreopoulos W."/>
            <person name="Angelini C."/>
            <person name="Antonin V."/>
            <person name="Barry K.W."/>
            <person name="Bougher N.L."/>
            <person name="Buchanan P."/>
            <person name="Buyck B."/>
            <person name="Bense V."/>
            <person name="Catcheside P."/>
            <person name="Chovatia M."/>
            <person name="Cooper J."/>
            <person name="Damon W."/>
            <person name="Desjardin D."/>
            <person name="Finy P."/>
            <person name="Geml J."/>
            <person name="Haridas S."/>
            <person name="Hughes K."/>
            <person name="Justo A."/>
            <person name="Karasinski D."/>
            <person name="Kautmanova I."/>
            <person name="Kiss B."/>
            <person name="Kocsube S."/>
            <person name="Kotiranta H."/>
            <person name="LaButti K.M."/>
            <person name="Lechner B.E."/>
            <person name="Liimatainen K."/>
            <person name="Lipzen A."/>
            <person name="Lukacs Z."/>
            <person name="Mihaltcheva S."/>
            <person name="Morgado L.N."/>
            <person name="Niskanen T."/>
            <person name="Noordeloos M.E."/>
            <person name="Ohm R.A."/>
            <person name="Ortiz-Santana B."/>
            <person name="Ovrebo C."/>
            <person name="Racz N."/>
            <person name="Riley R."/>
            <person name="Savchenko A."/>
            <person name="Shiryaev A."/>
            <person name="Soop K."/>
            <person name="Spirin V."/>
            <person name="Szebenyi C."/>
            <person name="Tomsovsky M."/>
            <person name="Tulloss R.E."/>
            <person name="Uehling J."/>
            <person name="Grigoriev I.V."/>
            <person name="Vagvolgyi C."/>
            <person name="Papp T."/>
            <person name="Martin F.M."/>
            <person name="Miettinen O."/>
            <person name="Hibbett D.S."/>
            <person name="Nagy L.G."/>
        </authorList>
    </citation>
    <scope>NUCLEOTIDE SEQUENCE [LARGE SCALE GENOMIC DNA]</scope>
    <source>
        <strain evidence="14 15">CBS 309.79</strain>
    </source>
</reference>
<dbReference type="STRING" id="1884261.A0A5C3QY75"/>
<dbReference type="InterPro" id="IPR038273">
    <property type="entry name" value="Ndc80_sf"/>
</dbReference>
<proteinExistence type="inferred from homology"/>
<feature type="compositionally biased region" description="Low complexity" evidence="12">
    <location>
        <begin position="46"/>
        <end position="58"/>
    </location>
</feature>
<evidence type="ECO:0000256" key="5">
    <source>
        <dbReference type="ARBA" id="ARBA00022838"/>
    </source>
</evidence>
<evidence type="ECO:0000256" key="7">
    <source>
        <dbReference type="ARBA" id="ARBA00023242"/>
    </source>
</evidence>
<dbReference type="InterPro" id="IPR005550">
    <property type="entry name" value="Kinetochore_Ndc80"/>
</dbReference>
<accession>A0A5C3QY75</accession>
<keyword evidence="5 10" id="KW-0995">Kinetochore</keyword>
<keyword evidence="15" id="KW-1185">Reference proteome</keyword>
<dbReference type="GO" id="GO:0051315">
    <property type="term" value="P:attachment of mitotic spindle microtubules to kinetochore"/>
    <property type="evidence" value="ECO:0007669"/>
    <property type="project" value="UniProtKB-UniRule"/>
</dbReference>
<keyword evidence="3 10" id="KW-0132">Cell division</keyword>
<evidence type="ECO:0000256" key="9">
    <source>
        <dbReference type="ARBA" id="ARBA00023328"/>
    </source>
</evidence>
<gene>
    <name evidence="14" type="ORF">BDV98DRAFT_609257</name>
</gene>
<evidence type="ECO:0000256" key="8">
    <source>
        <dbReference type="ARBA" id="ARBA00023306"/>
    </source>
</evidence>
<evidence type="ECO:0000256" key="3">
    <source>
        <dbReference type="ARBA" id="ARBA00022618"/>
    </source>
</evidence>
<evidence type="ECO:0000256" key="4">
    <source>
        <dbReference type="ARBA" id="ARBA00022776"/>
    </source>
</evidence>
<evidence type="ECO:0000256" key="12">
    <source>
        <dbReference type="SAM" id="MobiDB-lite"/>
    </source>
</evidence>
<dbReference type="PANTHER" id="PTHR10643">
    <property type="entry name" value="KINETOCHORE PROTEIN NDC80"/>
    <property type="match status" value="1"/>
</dbReference>
<feature type="compositionally biased region" description="Low complexity" evidence="12">
    <location>
        <begin position="14"/>
        <end position="26"/>
    </location>
</feature>
<feature type="domain" description="Kinetochore protein Ndc80 CH" evidence="13">
    <location>
        <begin position="40"/>
        <end position="174"/>
    </location>
</feature>
<feature type="coiled-coil region" evidence="11">
    <location>
        <begin position="239"/>
        <end position="266"/>
    </location>
</feature>
<dbReference type="Gene3D" id="1.10.418.30">
    <property type="entry name" value="Ncd80 complex, Ncd80 subunit"/>
    <property type="match status" value="1"/>
</dbReference>
<dbReference type="Pfam" id="PF03801">
    <property type="entry name" value="Ndc80_HEC"/>
    <property type="match status" value="1"/>
</dbReference>
<dbReference type="GO" id="GO:0005634">
    <property type="term" value="C:nucleus"/>
    <property type="evidence" value="ECO:0007669"/>
    <property type="project" value="UniProtKB-SubCell"/>
</dbReference>
<evidence type="ECO:0000313" key="14">
    <source>
        <dbReference type="EMBL" id="TFL06966.1"/>
    </source>
</evidence>
<protein>
    <recommendedName>
        <fullName evidence="10">Kinetochore protein NDC80</fullName>
    </recommendedName>
</protein>
<dbReference type="Proteomes" id="UP000305067">
    <property type="component" value="Unassembled WGS sequence"/>
</dbReference>